<dbReference type="Pfam" id="PF07727">
    <property type="entry name" value="RVT_2"/>
    <property type="match status" value="1"/>
</dbReference>
<feature type="domain" description="Reverse transcriptase Ty1/copia-type" evidence="1">
    <location>
        <begin position="51"/>
        <end position="207"/>
    </location>
</feature>
<protein>
    <submittedName>
        <fullName evidence="2">Retrovirus-related Pol polyprotein from transposon TNT 1-94</fullName>
    </submittedName>
</protein>
<proteinExistence type="predicted"/>
<dbReference type="EMBL" id="BKCJ010246722">
    <property type="protein sequence ID" value="GEZ15567.1"/>
    <property type="molecule type" value="Genomic_DNA"/>
</dbReference>
<reference evidence="2" key="1">
    <citation type="journal article" date="2019" name="Sci. Rep.">
        <title>Draft genome of Tanacetum cinerariifolium, the natural source of mosquito coil.</title>
        <authorList>
            <person name="Yamashiro T."/>
            <person name="Shiraishi A."/>
            <person name="Satake H."/>
            <person name="Nakayama K."/>
        </authorList>
    </citation>
    <scope>NUCLEOTIDE SEQUENCE</scope>
</reference>
<dbReference type="InterPro" id="IPR013103">
    <property type="entry name" value="RVT_2"/>
</dbReference>
<evidence type="ECO:0000313" key="2">
    <source>
        <dbReference type="EMBL" id="GEZ15567.1"/>
    </source>
</evidence>
<name>A0A699I449_TANCI</name>
<dbReference type="CDD" id="cd09272">
    <property type="entry name" value="RNase_HI_RT_Ty1"/>
    <property type="match status" value="1"/>
</dbReference>
<sequence length="330" mass="38347">MFDEYLNPPPSVASPVPIAVAPRPVDLIEELLKSSWIDAMQEEIHEFKRLEVWELVPCPNSVMIIKLKWIFKVKQDEFGGVLQNKSRLVPKGYRQEEGINYEESFAFVARIEEIKIFVANTANKNMNIYQMDVKTSFLNGELHEEVYVSQPEGFIDRDNPAYMYKLKKALYGLKQASRAWYDMSSSFLLSQKLSKGAVDPTLFTRKEDTRRSTSGSAQFLGDRLMKSQLIDYGFEFNKTPLYCDNKSAINVCSNNVQDSRSKHIDVRHHFIKEQVKNGEVELYFIWTEYQLADIFTKALSKDRFKFLINKLRMKSMPLETLKSLAEENEE</sequence>
<organism evidence="2">
    <name type="scientific">Tanacetum cinerariifolium</name>
    <name type="common">Dalmatian daisy</name>
    <name type="synonym">Chrysanthemum cinerariifolium</name>
    <dbReference type="NCBI Taxonomy" id="118510"/>
    <lineage>
        <taxon>Eukaryota</taxon>
        <taxon>Viridiplantae</taxon>
        <taxon>Streptophyta</taxon>
        <taxon>Embryophyta</taxon>
        <taxon>Tracheophyta</taxon>
        <taxon>Spermatophyta</taxon>
        <taxon>Magnoliopsida</taxon>
        <taxon>eudicotyledons</taxon>
        <taxon>Gunneridae</taxon>
        <taxon>Pentapetalae</taxon>
        <taxon>asterids</taxon>
        <taxon>campanulids</taxon>
        <taxon>Asterales</taxon>
        <taxon>Asteraceae</taxon>
        <taxon>Asteroideae</taxon>
        <taxon>Anthemideae</taxon>
        <taxon>Anthemidinae</taxon>
        <taxon>Tanacetum</taxon>
    </lineage>
</organism>
<dbReference type="PANTHER" id="PTHR11439">
    <property type="entry name" value="GAG-POL-RELATED RETROTRANSPOSON"/>
    <property type="match status" value="1"/>
</dbReference>
<evidence type="ECO:0000259" key="1">
    <source>
        <dbReference type="Pfam" id="PF07727"/>
    </source>
</evidence>
<comment type="caution">
    <text evidence="2">The sequence shown here is derived from an EMBL/GenBank/DDBJ whole genome shotgun (WGS) entry which is preliminary data.</text>
</comment>
<gene>
    <name evidence="2" type="ORF">Tci_487540</name>
</gene>
<accession>A0A699I449</accession>
<dbReference type="AlphaFoldDB" id="A0A699I449"/>
<dbReference type="PANTHER" id="PTHR11439:SF509">
    <property type="entry name" value="RNA-DIRECTED DNA POLYMERASE"/>
    <property type="match status" value="1"/>
</dbReference>